<reference evidence="1 2" key="2">
    <citation type="submission" date="2018-11" db="EMBL/GenBank/DDBJ databases">
        <authorList>
            <consortium name="Pathogen Informatics"/>
        </authorList>
    </citation>
    <scope>NUCLEOTIDE SEQUENCE [LARGE SCALE GENOMIC DNA]</scope>
    <source>
        <strain evidence="1 2">NST_G2</strain>
    </source>
</reference>
<dbReference type="AlphaFoldDB" id="A0A183T1F8"/>
<name>A0A183T1F8_SCHSO</name>
<gene>
    <name evidence="1" type="ORF">SSLN_LOCUS10306</name>
</gene>
<dbReference type="WBParaSite" id="SSLN_0001070501-mRNA-1">
    <property type="protein sequence ID" value="SSLN_0001070501-mRNA-1"/>
    <property type="gene ID" value="SSLN_0001070501"/>
</dbReference>
<evidence type="ECO:0000313" key="3">
    <source>
        <dbReference type="WBParaSite" id="SSLN_0001070501-mRNA-1"/>
    </source>
</evidence>
<proteinExistence type="predicted"/>
<keyword evidence="2" id="KW-1185">Reference proteome</keyword>
<evidence type="ECO:0000313" key="1">
    <source>
        <dbReference type="EMBL" id="VDL96691.1"/>
    </source>
</evidence>
<accession>A0A183T1F8</accession>
<reference evidence="3" key="1">
    <citation type="submission" date="2016-06" db="UniProtKB">
        <authorList>
            <consortium name="WormBaseParasite"/>
        </authorList>
    </citation>
    <scope>IDENTIFICATION</scope>
</reference>
<evidence type="ECO:0000313" key="2">
    <source>
        <dbReference type="Proteomes" id="UP000275846"/>
    </source>
</evidence>
<dbReference type="Proteomes" id="UP000275846">
    <property type="component" value="Unassembled WGS sequence"/>
</dbReference>
<organism evidence="3">
    <name type="scientific">Schistocephalus solidus</name>
    <name type="common">Tapeworm</name>
    <dbReference type="NCBI Taxonomy" id="70667"/>
    <lineage>
        <taxon>Eukaryota</taxon>
        <taxon>Metazoa</taxon>
        <taxon>Spiralia</taxon>
        <taxon>Lophotrochozoa</taxon>
        <taxon>Platyhelminthes</taxon>
        <taxon>Cestoda</taxon>
        <taxon>Eucestoda</taxon>
        <taxon>Diphyllobothriidea</taxon>
        <taxon>Diphyllobothriidae</taxon>
        <taxon>Schistocephalus</taxon>
    </lineage>
</organism>
<sequence length="173" mass="18495">MAKVEAQVTRLLTTVATLQLHHTSEIIAFPAFIRGRITSGGTMPTLIETLTDAIASIQKQTVLPSSCSSPWSSVRDVQPTTSSRSKIDATCRYHRSSVPKPVATSPLAPLSPSRAVNTSLIATFGACSLSLDIGPRHFFPRVFSVVDIPSAILSADLLATFYLLVGQTTKLTV</sequence>
<dbReference type="EMBL" id="UYSU01035789">
    <property type="protein sequence ID" value="VDL96691.1"/>
    <property type="molecule type" value="Genomic_DNA"/>
</dbReference>
<protein>
    <submittedName>
        <fullName evidence="3">Hemerythrin domain-containing protein</fullName>
    </submittedName>
</protein>